<dbReference type="Gene3D" id="2.40.110.10">
    <property type="entry name" value="Butyryl-CoA Dehydrogenase, subunit A, domain 2"/>
    <property type="match status" value="1"/>
</dbReference>
<dbReference type="FunFam" id="2.40.110.10:FF:000009">
    <property type="entry name" value="Acyl-CoA dehydrogenase"/>
    <property type="match status" value="1"/>
</dbReference>
<evidence type="ECO:0000256" key="1">
    <source>
        <dbReference type="ARBA" id="ARBA00001974"/>
    </source>
</evidence>
<dbReference type="Pfam" id="PF02771">
    <property type="entry name" value="Acyl-CoA_dh_N"/>
    <property type="match status" value="1"/>
</dbReference>
<dbReference type="Gene3D" id="1.20.140.10">
    <property type="entry name" value="Butyryl-CoA Dehydrogenase, subunit A, domain 3"/>
    <property type="match status" value="1"/>
</dbReference>
<keyword evidence="3 8" id="KW-0285">Flavoprotein</keyword>
<evidence type="ECO:0000256" key="7">
    <source>
        <dbReference type="ARBA" id="ARBA00067292"/>
    </source>
</evidence>
<evidence type="ECO:0000256" key="2">
    <source>
        <dbReference type="ARBA" id="ARBA00009347"/>
    </source>
</evidence>
<dbReference type="InterPro" id="IPR037069">
    <property type="entry name" value="AcylCoA_DH/ox_N_sf"/>
</dbReference>
<evidence type="ECO:0000256" key="5">
    <source>
        <dbReference type="ARBA" id="ARBA00023002"/>
    </source>
</evidence>
<keyword evidence="5 8" id="KW-0560">Oxidoreductase</keyword>
<dbReference type="GO" id="GO:0050660">
    <property type="term" value="F:flavin adenine dinucleotide binding"/>
    <property type="evidence" value="ECO:0007669"/>
    <property type="project" value="InterPro"/>
</dbReference>
<dbReference type="PATRIC" id="fig|1254432.3.peg.9180"/>
<evidence type="ECO:0000259" key="10">
    <source>
        <dbReference type="Pfam" id="PF02770"/>
    </source>
</evidence>
<dbReference type="PANTHER" id="PTHR43884:SF12">
    <property type="entry name" value="ISOVALERYL-COA DEHYDROGENASE, MITOCHONDRIAL-RELATED"/>
    <property type="match status" value="1"/>
</dbReference>
<accession>S4XLY7</accession>
<evidence type="ECO:0000256" key="6">
    <source>
        <dbReference type="ARBA" id="ARBA00066361"/>
    </source>
</evidence>
<dbReference type="EMBL" id="CP003969">
    <property type="protein sequence ID" value="AGP32790.1"/>
    <property type="molecule type" value="Genomic_DNA"/>
</dbReference>
<comment type="similarity">
    <text evidence="2 8">Belongs to the acyl-CoA dehydrogenase family.</text>
</comment>
<proteinExistence type="inferred from homology"/>
<protein>
    <recommendedName>
        <fullName evidence="7">Cyclohexane-1-carbonyl-CoA dehydrogenase</fullName>
        <ecNumber evidence="6">1.3.8.11</ecNumber>
    </recommendedName>
</protein>
<dbReference type="SUPFAM" id="SSF47203">
    <property type="entry name" value="Acyl-CoA dehydrogenase C-terminal domain-like"/>
    <property type="match status" value="1"/>
</dbReference>
<evidence type="ECO:0000256" key="8">
    <source>
        <dbReference type="RuleBase" id="RU362125"/>
    </source>
</evidence>
<dbReference type="PANTHER" id="PTHR43884">
    <property type="entry name" value="ACYL-COA DEHYDROGENASE"/>
    <property type="match status" value="1"/>
</dbReference>
<dbReference type="GO" id="GO:0003995">
    <property type="term" value="F:acyl-CoA dehydrogenase activity"/>
    <property type="evidence" value="ECO:0007669"/>
    <property type="project" value="InterPro"/>
</dbReference>
<comment type="cofactor">
    <cofactor evidence="1 8">
        <name>FAD</name>
        <dbReference type="ChEBI" id="CHEBI:57692"/>
    </cofactor>
</comment>
<evidence type="ECO:0000259" key="11">
    <source>
        <dbReference type="Pfam" id="PF02771"/>
    </source>
</evidence>
<feature type="domain" description="Acyl-CoA dehydrogenase/oxidase N-terminal" evidence="11">
    <location>
        <begin position="20"/>
        <end position="133"/>
    </location>
</feature>
<evidence type="ECO:0000259" key="9">
    <source>
        <dbReference type="Pfam" id="PF00441"/>
    </source>
</evidence>
<dbReference type="GO" id="GO:0033539">
    <property type="term" value="P:fatty acid beta-oxidation using acyl-CoA dehydrogenase"/>
    <property type="evidence" value="ECO:0007669"/>
    <property type="project" value="TreeGrafter"/>
</dbReference>
<evidence type="ECO:0000313" key="12">
    <source>
        <dbReference type="EMBL" id="AGP32790.1"/>
    </source>
</evidence>
<feature type="domain" description="Acyl-CoA oxidase/dehydrogenase middle" evidence="10">
    <location>
        <begin position="137"/>
        <end position="232"/>
    </location>
</feature>
<organism evidence="12 13">
    <name type="scientific">Sorangium cellulosum So0157-2</name>
    <dbReference type="NCBI Taxonomy" id="1254432"/>
    <lineage>
        <taxon>Bacteria</taxon>
        <taxon>Pseudomonadati</taxon>
        <taxon>Myxococcota</taxon>
        <taxon>Polyangia</taxon>
        <taxon>Polyangiales</taxon>
        <taxon>Polyangiaceae</taxon>
        <taxon>Sorangium</taxon>
    </lineage>
</organism>
<dbReference type="InterPro" id="IPR013786">
    <property type="entry name" value="AcylCoA_DH/ox_N"/>
</dbReference>
<gene>
    <name evidence="12" type="ORF">SCE1572_40625</name>
</gene>
<evidence type="ECO:0000256" key="4">
    <source>
        <dbReference type="ARBA" id="ARBA00022827"/>
    </source>
</evidence>
<dbReference type="HOGENOM" id="CLU_018204_0_3_7"/>
<name>S4XLY7_SORCE</name>
<dbReference type="InterPro" id="IPR006091">
    <property type="entry name" value="Acyl-CoA_Oxase/DH_mid-dom"/>
</dbReference>
<dbReference type="InterPro" id="IPR009100">
    <property type="entry name" value="AcylCoA_DH/oxidase_NM_dom_sf"/>
</dbReference>
<dbReference type="SUPFAM" id="SSF56645">
    <property type="entry name" value="Acyl-CoA dehydrogenase NM domain-like"/>
    <property type="match status" value="1"/>
</dbReference>
<dbReference type="PROSITE" id="PS00072">
    <property type="entry name" value="ACYL_COA_DH_1"/>
    <property type="match status" value="1"/>
</dbReference>
<keyword evidence="4 8" id="KW-0274">FAD</keyword>
<dbReference type="Proteomes" id="UP000014803">
    <property type="component" value="Chromosome"/>
</dbReference>
<feature type="domain" description="Acyl-CoA dehydrogenase/oxidase C-terminal" evidence="9">
    <location>
        <begin position="244"/>
        <end position="399"/>
    </location>
</feature>
<dbReference type="Gene3D" id="1.10.540.10">
    <property type="entry name" value="Acyl-CoA dehydrogenase/oxidase, N-terminal domain"/>
    <property type="match status" value="1"/>
</dbReference>
<dbReference type="InterPro" id="IPR036250">
    <property type="entry name" value="AcylCo_DH-like_C"/>
</dbReference>
<dbReference type="KEGG" id="scu:SCE1572_40625"/>
<dbReference type="AlphaFoldDB" id="S4XLY7"/>
<dbReference type="InterPro" id="IPR046373">
    <property type="entry name" value="Acyl-CoA_Oxase/DH_mid-dom_sf"/>
</dbReference>
<reference evidence="12 13" key="1">
    <citation type="journal article" date="2013" name="Sci. Rep.">
        <title>Extraordinary expansion of a Sorangium cellulosum genome from an alkaline milieu.</title>
        <authorList>
            <person name="Han K."/>
            <person name="Li Z.F."/>
            <person name="Peng R."/>
            <person name="Zhu L.P."/>
            <person name="Zhou T."/>
            <person name="Wang L.G."/>
            <person name="Li S.G."/>
            <person name="Zhang X.B."/>
            <person name="Hu W."/>
            <person name="Wu Z.H."/>
            <person name="Qin N."/>
            <person name="Li Y.Z."/>
        </authorList>
    </citation>
    <scope>NUCLEOTIDE SEQUENCE [LARGE SCALE GENOMIC DNA]</scope>
    <source>
        <strain evidence="12 13">So0157-2</strain>
    </source>
</reference>
<evidence type="ECO:0000256" key="3">
    <source>
        <dbReference type="ARBA" id="ARBA00022630"/>
    </source>
</evidence>
<evidence type="ECO:0000313" key="13">
    <source>
        <dbReference type="Proteomes" id="UP000014803"/>
    </source>
</evidence>
<dbReference type="Pfam" id="PF02770">
    <property type="entry name" value="Acyl-CoA_dh_M"/>
    <property type="match status" value="1"/>
</dbReference>
<dbReference type="InterPro" id="IPR009075">
    <property type="entry name" value="AcylCo_DH/oxidase_C"/>
</dbReference>
<dbReference type="InterPro" id="IPR006089">
    <property type="entry name" value="Acyl-CoA_DH_CS"/>
</dbReference>
<sequence>MYESFRSAGEEGFAMWQPFTEEHQQFRKTVRAFAEKELAPHVEEWEAAECFPNWVFKRAGELGILGAHFPEEHGGAGLDYWFSAAKAEELVHCAMAGVSMGLLVQSDMATPVISDIGTKEQIEEFLRPALAGDKIAALGVSEPGAGSDVAGIRTTARKDGDDYVLNGQKTFITNGTRADFVTLLAKTSPDKGAHGCSFFLVPTALGGFNVAKKLKKIGNKSSDTAELFLEDVRVPRRYLLGEQDQGFAYLMQNFQTERLVAAVGAIASSFVTLDRSVEYGRERTAFGKPIIKRESWQHRFVDLYTRCEAARAFVYKCVDHYNDERYVRQVPISFDTVKLISMAKILAGDVANDVVDTCLQFHGGWGYIEDFPIARAWRDQRLLRIGGGTTETMKYYLAKLMNF</sequence>
<dbReference type="PROSITE" id="PS00073">
    <property type="entry name" value="ACYL_COA_DH_2"/>
    <property type="match status" value="1"/>
</dbReference>
<dbReference type="GO" id="GO:0046359">
    <property type="term" value="P:butyrate catabolic process"/>
    <property type="evidence" value="ECO:0007669"/>
    <property type="project" value="TreeGrafter"/>
</dbReference>
<dbReference type="STRING" id="1254432.SCE1572_40625"/>
<dbReference type="eggNOG" id="COG1960">
    <property type="taxonomic scope" value="Bacteria"/>
</dbReference>
<dbReference type="EC" id="1.3.8.11" evidence="6"/>
<dbReference type="Pfam" id="PF00441">
    <property type="entry name" value="Acyl-CoA_dh_1"/>
    <property type="match status" value="1"/>
</dbReference>